<keyword evidence="4" id="KW-0804">Transcription</keyword>
<reference evidence="6 7" key="1">
    <citation type="submission" date="2018-11" db="EMBL/GenBank/DDBJ databases">
        <title>Complete genome sequencing of the Actinobacteria Serinibacter sp. K3-2.</title>
        <authorList>
            <person name="Rakitin A.L."/>
            <person name="Beletsky A.V."/>
            <person name="Mardanov A.V."/>
            <person name="Ravin N.V."/>
            <person name="Gromova A.S."/>
            <person name="Filippova S.N."/>
            <person name="Gal'Chenko V.F."/>
        </authorList>
    </citation>
    <scope>NUCLEOTIDE SEQUENCE [LARGE SCALE GENOMIC DNA]</scope>
    <source>
        <strain evidence="6 7">K3-2</strain>
    </source>
</reference>
<dbReference type="Proteomes" id="UP000297318">
    <property type="component" value="Unassembled WGS sequence"/>
</dbReference>
<keyword evidence="2" id="KW-0805">Transcription regulation</keyword>
<organism evidence="6 7">
    <name type="scientific">Serinibacter arcticus</name>
    <dbReference type="NCBI Taxonomy" id="1655435"/>
    <lineage>
        <taxon>Bacteria</taxon>
        <taxon>Bacillati</taxon>
        <taxon>Actinomycetota</taxon>
        <taxon>Actinomycetes</taxon>
        <taxon>Micrococcales</taxon>
        <taxon>Beutenbergiaceae</taxon>
        <taxon>Serinibacter</taxon>
    </lineage>
</organism>
<evidence type="ECO:0000256" key="4">
    <source>
        <dbReference type="ARBA" id="ARBA00023163"/>
    </source>
</evidence>
<dbReference type="InterPro" id="IPR007324">
    <property type="entry name" value="Sugar-bd_dom_put"/>
</dbReference>
<dbReference type="PANTHER" id="PTHR34294">
    <property type="entry name" value="TRANSCRIPTIONAL REGULATOR-RELATED"/>
    <property type="match status" value="1"/>
</dbReference>
<keyword evidence="7" id="KW-1185">Reference proteome</keyword>
<sequence>MDGRDELMHEAATMYYLQDATMETIGRQLRMSRSGVSRLLKAARERGMVQVQVRSPGAGGAVARSVERLFRVRAHVVPVRSPLTDDVRLDHVSRYAAQLLQGWFGHGMTLGLAWGTTVAAVAVHLTHTPIRDATVVQLNGAANTLSSGLAYGTDLVSQFAQAFDAVPEHFPVPAFFDFAATRQLMWRERSVRHVLAVQARADLAVFGVGALVAPVPSHVYTSGYLEEEDRTALAVDGVVGDVCTVFLREDGSWEDVAINDRATGPTPRQLQAIDRRVCVVAGEAKVVPLRAALRAGAVTDLVIDEPTANTLVRGTMPG</sequence>
<dbReference type="EMBL" id="RHPJ01000002">
    <property type="protein sequence ID" value="TGO05726.1"/>
    <property type="molecule type" value="Genomic_DNA"/>
</dbReference>
<evidence type="ECO:0000259" key="5">
    <source>
        <dbReference type="Pfam" id="PF04198"/>
    </source>
</evidence>
<dbReference type="Gene3D" id="3.40.50.1360">
    <property type="match status" value="1"/>
</dbReference>
<dbReference type="AlphaFoldDB" id="A0A4Z1E1I5"/>
<dbReference type="GO" id="GO:0030246">
    <property type="term" value="F:carbohydrate binding"/>
    <property type="evidence" value="ECO:0007669"/>
    <property type="project" value="InterPro"/>
</dbReference>
<evidence type="ECO:0000313" key="6">
    <source>
        <dbReference type="EMBL" id="TGO05726.1"/>
    </source>
</evidence>
<comment type="caution">
    <text evidence="6">The sequence shown here is derived from an EMBL/GenBank/DDBJ whole genome shotgun (WGS) entry which is preliminary data.</text>
</comment>
<dbReference type="Gene3D" id="1.10.10.60">
    <property type="entry name" value="Homeodomain-like"/>
    <property type="match status" value="1"/>
</dbReference>
<dbReference type="RefSeq" id="WP_135849680.1">
    <property type="nucleotide sequence ID" value="NZ_RHPJ01000002.1"/>
</dbReference>
<dbReference type="Pfam" id="PF04198">
    <property type="entry name" value="Sugar-bind"/>
    <property type="match status" value="1"/>
</dbReference>
<dbReference type="OrthoDB" id="186585at2"/>
<name>A0A4Z1E1I5_9MICO</name>
<protein>
    <submittedName>
        <fullName evidence="6">Transcriptional regulator</fullName>
    </submittedName>
</protein>
<keyword evidence="3" id="KW-0238">DNA-binding</keyword>
<dbReference type="InterPro" id="IPR037171">
    <property type="entry name" value="NagB/RpiA_transferase-like"/>
</dbReference>
<dbReference type="PANTHER" id="PTHR34294:SF1">
    <property type="entry name" value="TRANSCRIPTIONAL REGULATOR LSRR"/>
    <property type="match status" value="1"/>
</dbReference>
<accession>A0A4Z1E1I5</accession>
<proteinExistence type="inferred from homology"/>
<feature type="domain" description="Sugar-binding" evidence="5">
    <location>
        <begin position="72"/>
        <end position="312"/>
    </location>
</feature>
<evidence type="ECO:0000256" key="2">
    <source>
        <dbReference type="ARBA" id="ARBA00023015"/>
    </source>
</evidence>
<dbReference type="GO" id="GO:0003677">
    <property type="term" value="F:DNA binding"/>
    <property type="evidence" value="ECO:0007669"/>
    <property type="project" value="UniProtKB-KW"/>
</dbReference>
<dbReference type="InterPro" id="IPR051054">
    <property type="entry name" value="SorC_transcr_regulators"/>
</dbReference>
<evidence type="ECO:0000256" key="1">
    <source>
        <dbReference type="ARBA" id="ARBA00010466"/>
    </source>
</evidence>
<evidence type="ECO:0000313" key="7">
    <source>
        <dbReference type="Proteomes" id="UP000297318"/>
    </source>
</evidence>
<evidence type="ECO:0000256" key="3">
    <source>
        <dbReference type="ARBA" id="ARBA00023125"/>
    </source>
</evidence>
<dbReference type="SUPFAM" id="SSF100950">
    <property type="entry name" value="NagB/RpiA/CoA transferase-like"/>
    <property type="match status" value="1"/>
</dbReference>
<comment type="similarity">
    <text evidence="1">Belongs to the SorC transcriptional regulatory family.</text>
</comment>
<gene>
    <name evidence="6" type="ORF">SERN_1730</name>
</gene>